<evidence type="ECO:0000256" key="1">
    <source>
        <dbReference type="ARBA" id="ARBA00010554"/>
    </source>
</evidence>
<protein>
    <submittedName>
        <fullName evidence="2">DUF190 domain-containing protein</fullName>
    </submittedName>
</protein>
<evidence type="ECO:0000313" key="2">
    <source>
        <dbReference type="EMBL" id="QKG78749.1"/>
    </source>
</evidence>
<dbReference type="AlphaFoldDB" id="A0A7D3Y2A4"/>
<organism evidence="2 3">
    <name type="scientific">Tenuifilum thalassicum</name>
    <dbReference type="NCBI Taxonomy" id="2590900"/>
    <lineage>
        <taxon>Bacteria</taxon>
        <taxon>Pseudomonadati</taxon>
        <taxon>Bacteroidota</taxon>
        <taxon>Bacteroidia</taxon>
        <taxon>Bacteroidales</taxon>
        <taxon>Tenuifilaceae</taxon>
        <taxon>Tenuifilum</taxon>
    </lineage>
</organism>
<dbReference type="KEGG" id="ttz:FHG85_00185"/>
<proteinExistence type="inferred from homology"/>
<dbReference type="SUPFAM" id="SSF54913">
    <property type="entry name" value="GlnB-like"/>
    <property type="match status" value="1"/>
</dbReference>
<dbReference type="Gene3D" id="3.30.70.120">
    <property type="match status" value="1"/>
</dbReference>
<sequence>MKKDTSKAIRLRIYISSTDKLKHSLLFESIVYQAKRYNLAGATVFKGIMGFGASSIVHSYKFWEISDKLPVTVEIIDEEKKITQFFNTIKPYLEEMRYGCMITAEPVNVWLYKEGKKR</sequence>
<name>A0A7D3Y2A4_9BACT</name>
<gene>
    <name evidence="2" type="ORF">FHG85_00185</name>
</gene>
<dbReference type="InterPro" id="IPR003793">
    <property type="entry name" value="UPF0166"/>
</dbReference>
<dbReference type="Proteomes" id="UP000500961">
    <property type="component" value="Chromosome"/>
</dbReference>
<dbReference type="EMBL" id="CP041345">
    <property type="protein sequence ID" value="QKG78749.1"/>
    <property type="molecule type" value="Genomic_DNA"/>
</dbReference>
<accession>A0A7D3Y2A4</accession>
<dbReference type="RefSeq" id="WP_173072265.1">
    <property type="nucleotide sequence ID" value="NZ_CP041345.1"/>
</dbReference>
<keyword evidence="3" id="KW-1185">Reference proteome</keyword>
<comment type="similarity">
    <text evidence="1">Belongs to the UPF0166 family.</text>
</comment>
<dbReference type="InterPro" id="IPR011322">
    <property type="entry name" value="N-reg_PII-like_a/b"/>
</dbReference>
<dbReference type="PANTHER" id="PTHR35983">
    <property type="entry name" value="UPF0166 PROTEIN TM_0021"/>
    <property type="match status" value="1"/>
</dbReference>
<dbReference type="PANTHER" id="PTHR35983:SF1">
    <property type="entry name" value="UPF0166 PROTEIN TM_0021"/>
    <property type="match status" value="1"/>
</dbReference>
<reference evidence="2 3" key="1">
    <citation type="submission" date="2019-07" db="EMBL/GenBank/DDBJ databases">
        <title>Thalassofilum flectens gen. nov., sp. nov., a novel moderate thermophilic anaerobe from a shallow sea hot spring in Kunashir Island (Russia), representing a new family in the order Bacteroidales, and proposal of Thalassofilacea fam. nov.</title>
        <authorList>
            <person name="Kochetkova T.V."/>
            <person name="Podosokorskaya O.A."/>
            <person name="Novikov A."/>
            <person name="Elcheninov A.G."/>
            <person name="Toshchakov S.V."/>
            <person name="Kublanov I.V."/>
        </authorList>
    </citation>
    <scope>NUCLEOTIDE SEQUENCE [LARGE SCALE GENOMIC DNA]</scope>
    <source>
        <strain evidence="2 3">38-H</strain>
    </source>
</reference>
<dbReference type="Pfam" id="PF02641">
    <property type="entry name" value="DUF190"/>
    <property type="match status" value="1"/>
</dbReference>
<dbReference type="InterPro" id="IPR015867">
    <property type="entry name" value="N-reg_PII/ATP_PRibTrfase_C"/>
</dbReference>
<evidence type="ECO:0000313" key="3">
    <source>
        <dbReference type="Proteomes" id="UP000500961"/>
    </source>
</evidence>